<dbReference type="InterPro" id="IPR019734">
    <property type="entry name" value="TPR_rpt"/>
</dbReference>
<evidence type="ECO:0000256" key="3">
    <source>
        <dbReference type="PROSITE-ProRule" id="PRU00339"/>
    </source>
</evidence>
<dbReference type="InterPro" id="IPR011990">
    <property type="entry name" value="TPR-like_helical_dom_sf"/>
</dbReference>
<dbReference type="SUPFAM" id="SSF48452">
    <property type="entry name" value="TPR-like"/>
    <property type="match status" value="1"/>
</dbReference>
<feature type="repeat" description="TPR" evidence="3">
    <location>
        <begin position="271"/>
        <end position="304"/>
    </location>
</feature>
<dbReference type="Proteomes" id="UP000325517">
    <property type="component" value="Chromosome"/>
</dbReference>
<dbReference type="SMART" id="SM00028">
    <property type="entry name" value="TPR"/>
    <property type="match status" value="5"/>
</dbReference>
<dbReference type="PANTHER" id="PTHR45641:SF19">
    <property type="entry name" value="NEPHROCYSTIN-3"/>
    <property type="match status" value="1"/>
</dbReference>
<dbReference type="Gene3D" id="1.25.40.10">
    <property type="entry name" value="Tetratricopeptide repeat domain"/>
    <property type="match status" value="1"/>
</dbReference>
<dbReference type="EMBL" id="CP031223">
    <property type="protein sequence ID" value="QFF98963.1"/>
    <property type="molecule type" value="Genomic_DNA"/>
</dbReference>
<dbReference type="Pfam" id="PF01381">
    <property type="entry name" value="HTH_3"/>
    <property type="match status" value="1"/>
</dbReference>
<organism evidence="5 6">
    <name type="scientific">Psychrobacillus glaciei</name>
    <dbReference type="NCBI Taxonomy" id="2283160"/>
    <lineage>
        <taxon>Bacteria</taxon>
        <taxon>Bacillati</taxon>
        <taxon>Bacillota</taxon>
        <taxon>Bacilli</taxon>
        <taxon>Bacillales</taxon>
        <taxon>Bacillaceae</taxon>
        <taxon>Psychrobacillus</taxon>
    </lineage>
</organism>
<evidence type="ECO:0000256" key="2">
    <source>
        <dbReference type="ARBA" id="ARBA00022803"/>
    </source>
</evidence>
<dbReference type="SUPFAM" id="SSF47413">
    <property type="entry name" value="lambda repressor-like DNA-binding domains"/>
    <property type="match status" value="1"/>
</dbReference>
<evidence type="ECO:0000313" key="5">
    <source>
        <dbReference type="EMBL" id="QFF98963.1"/>
    </source>
</evidence>
<name>A0A5J6SNE7_9BACI</name>
<protein>
    <submittedName>
        <fullName evidence="5">Helix-turn-helix domain-containing protein</fullName>
    </submittedName>
</protein>
<proteinExistence type="predicted"/>
<accession>A0A5J6SNE7</accession>
<dbReference type="SMART" id="SM00530">
    <property type="entry name" value="HTH_XRE"/>
    <property type="match status" value="1"/>
</dbReference>
<dbReference type="PROSITE" id="PS50005">
    <property type="entry name" value="TPR"/>
    <property type="match status" value="1"/>
</dbReference>
<keyword evidence="2 3" id="KW-0802">TPR repeat</keyword>
<dbReference type="PROSITE" id="PS50943">
    <property type="entry name" value="HTH_CROC1"/>
    <property type="match status" value="1"/>
</dbReference>
<evidence type="ECO:0000256" key="1">
    <source>
        <dbReference type="ARBA" id="ARBA00022737"/>
    </source>
</evidence>
<gene>
    <name evidence="5" type="ORF">PB01_09025</name>
</gene>
<dbReference type="RefSeq" id="WP_151699894.1">
    <property type="nucleotide sequence ID" value="NZ_CP031223.1"/>
</dbReference>
<dbReference type="AlphaFoldDB" id="A0A5J6SNE7"/>
<dbReference type="InterPro" id="IPR001387">
    <property type="entry name" value="Cro/C1-type_HTH"/>
</dbReference>
<dbReference type="Gene3D" id="1.10.260.40">
    <property type="entry name" value="lambda repressor-like DNA-binding domains"/>
    <property type="match status" value="1"/>
</dbReference>
<dbReference type="OrthoDB" id="252257at2"/>
<evidence type="ECO:0000313" key="6">
    <source>
        <dbReference type="Proteomes" id="UP000325517"/>
    </source>
</evidence>
<dbReference type="KEGG" id="psyo:PB01_09025"/>
<dbReference type="PANTHER" id="PTHR45641">
    <property type="entry name" value="TETRATRICOPEPTIDE REPEAT PROTEIN (AFU_ORTHOLOGUE AFUA_6G03870)"/>
    <property type="match status" value="1"/>
</dbReference>
<dbReference type="GO" id="GO:0003677">
    <property type="term" value="F:DNA binding"/>
    <property type="evidence" value="ECO:0007669"/>
    <property type="project" value="InterPro"/>
</dbReference>
<sequence length="435" mass="52083">MSSLGYIIKQERLDQKIKQSVLARGICSTSYLSKIENNSTVASEEVITFLLKRLNLEIGKLSNEEENRFIEAFYEQYKRAVIQRDKVWIRASLNEFSVQKIYFLKLTNFYTYNLYMFRLMLILNEKQEILQSAYDVIIKTEEKFDEKQRFLSNLNIGIYLYLNGDYYKALSRLERSLKFVSNVSNEEWEVADFHNVLSLIYFKCNEFFNTINYASKSLKYYKDNLLFERAIDSYIVMGVAHKKMRKYEEAEKNYNLAKKLVIDYKLVNYEGMIYQNIGSLHAIQGSHEKAIEHYKLSLKCKEENFNTEGYFITILSIIKEYSKQINHVEVIRWCEKGFEAIEDLKNEYHKEYHSYYCHLEIYRALHSSTDELEVVLKRGISHFEMINDDRHIQKYSILLANYYFKQSKFKAADLYYQKSIQVLFKQNFITKWEDL</sequence>
<keyword evidence="6" id="KW-1185">Reference proteome</keyword>
<reference evidence="5 6" key="1">
    <citation type="submission" date="2018-07" db="EMBL/GenBank/DDBJ databases">
        <title>Complete genome sequence of Psychrobacillus sp. PB01, isolated from iceberg, and comparative genome analysis of Psychrobacillus strains.</title>
        <authorList>
            <person name="Lee P.C."/>
        </authorList>
    </citation>
    <scope>NUCLEOTIDE SEQUENCE [LARGE SCALE GENOMIC DNA]</scope>
    <source>
        <strain evidence="5 6">PB01</strain>
    </source>
</reference>
<dbReference type="CDD" id="cd00093">
    <property type="entry name" value="HTH_XRE"/>
    <property type="match status" value="1"/>
</dbReference>
<feature type="domain" description="HTH cro/C1-type" evidence="4">
    <location>
        <begin position="8"/>
        <end position="61"/>
    </location>
</feature>
<evidence type="ECO:0000259" key="4">
    <source>
        <dbReference type="PROSITE" id="PS50943"/>
    </source>
</evidence>
<keyword evidence="1" id="KW-0677">Repeat</keyword>
<dbReference type="InterPro" id="IPR010982">
    <property type="entry name" value="Lambda_DNA-bd_dom_sf"/>
</dbReference>